<evidence type="ECO:0000313" key="3">
    <source>
        <dbReference type="Proteomes" id="UP000011082"/>
    </source>
</evidence>
<dbReference type="Proteomes" id="UP000011082">
    <property type="component" value="Unassembled WGS sequence"/>
</dbReference>
<keyword evidence="1" id="KW-0812">Transmembrane</keyword>
<keyword evidence="3" id="KW-1185">Reference proteome</keyword>
<dbReference type="InParanoid" id="L2GJM0"/>
<accession>L2GJM0</accession>
<dbReference type="EMBL" id="JH370188">
    <property type="protein sequence ID" value="ELA40829.1"/>
    <property type="molecule type" value="Genomic_DNA"/>
</dbReference>
<dbReference type="VEuPathDB" id="MicrosporidiaDB:VICG_02133"/>
<organism evidence="2 3">
    <name type="scientific">Vittaforma corneae (strain ATCC 50505)</name>
    <name type="common">Microsporidian parasite</name>
    <name type="synonym">Nosema corneum</name>
    <dbReference type="NCBI Taxonomy" id="993615"/>
    <lineage>
        <taxon>Eukaryota</taxon>
        <taxon>Fungi</taxon>
        <taxon>Fungi incertae sedis</taxon>
        <taxon>Microsporidia</taxon>
        <taxon>Nosematidae</taxon>
        <taxon>Vittaforma</taxon>
    </lineage>
</organism>
<name>L2GJM0_VITCO</name>
<dbReference type="RefSeq" id="XP_007605578.1">
    <property type="nucleotide sequence ID" value="XM_007605516.1"/>
</dbReference>
<gene>
    <name evidence="2" type="ORF">VICG_02133</name>
</gene>
<proteinExistence type="predicted"/>
<feature type="transmembrane region" description="Helical" evidence="1">
    <location>
        <begin position="12"/>
        <end position="31"/>
    </location>
</feature>
<dbReference type="GeneID" id="19882843"/>
<evidence type="ECO:0000313" key="2">
    <source>
        <dbReference type="EMBL" id="ELA40829.1"/>
    </source>
</evidence>
<dbReference type="AlphaFoldDB" id="L2GJM0"/>
<keyword evidence="1" id="KW-0472">Membrane</keyword>
<dbReference type="HOGENOM" id="CLU_1195664_0_0_1"/>
<keyword evidence="1" id="KW-1133">Transmembrane helix</keyword>
<evidence type="ECO:0000256" key="1">
    <source>
        <dbReference type="SAM" id="Phobius"/>
    </source>
</evidence>
<reference evidence="3" key="1">
    <citation type="submission" date="2011-05" db="EMBL/GenBank/DDBJ databases">
        <title>The genome sequence of Vittaforma corneae strain ATCC 50505.</title>
        <authorList>
            <consortium name="The Broad Institute Genome Sequencing Platform"/>
            <person name="Cuomo C."/>
            <person name="Didier E."/>
            <person name="Bowers L."/>
            <person name="Young S.K."/>
            <person name="Zeng Q."/>
            <person name="Gargeya S."/>
            <person name="Fitzgerald M."/>
            <person name="Haas B."/>
            <person name="Abouelleil A."/>
            <person name="Alvarado L."/>
            <person name="Arachchi H.M."/>
            <person name="Berlin A."/>
            <person name="Chapman S.B."/>
            <person name="Gearin G."/>
            <person name="Goldberg J."/>
            <person name="Griggs A."/>
            <person name="Gujja S."/>
            <person name="Hansen M."/>
            <person name="Heiman D."/>
            <person name="Howarth C."/>
            <person name="Larimer J."/>
            <person name="Lui A."/>
            <person name="MacDonald P.J.P."/>
            <person name="McCowen C."/>
            <person name="Montmayeur A."/>
            <person name="Murphy C."/>
            <person name="Neiman D."/>
            <person name="Pearson M."/>
            <person name="Priest M."/>
            <person name="Roberts A."/>
            <person name="Saif S."/>
            <person name="Shea T."/>
            <person name="Sisk P."/>
            <person name="Stolte C."/>
            <person name="Sykes S."/>
            <person name="Wortman J."/>
            <person name="Nusbaum C."/>
            <person name="Birren B."/>
        </authorList>
    </citation>
    <scope>NUCLEOTIDE SEQUENCE [LARGE SCALE GENOMIC DNA]</scope>
    <source>
        <strain evidence="3">ATCC 50505</strain>
    </source>
</reference>
<protein>
    <submittedName>
        <fullName evidence="2">Uncharacterized protein</fullName>
    </submittedName>
</protein>
<sequence length="232" mass="26633">MNILQTRKAYKAIYCLIAFVGATLFDILNVANPDLKGIQCPRYVFDYSDVPDYLYGYMDGSILIHKVHTAKEVAFYHMFSECIFNLKHTYDKINHFLRTNKSNITTLVGDEKWKEIVDTVETTRKNVLQAIQDEGKSIESTTFDMWKELYEFKDVKGNTTAEELAEVSRFTARGELKLHVDQESLQQADAKLMSIIDTKKNAILTSIRDAEEKIYALISSGINESSFLRIQC</sequence>